<dbReference type="EMBL" id="JABXBU010000549">
    <property type="protein sequence ID" value="KAF8784146.1"/>
    <property type="molecule type" value="Genomic_DNA"/>
</dbReference>
<proteinExistence type="predicted"/>
<accession>A0A8T0EZ56</accession>
<evidence type="ECO:0000313" key="2">
    <source>
        <dbReference type="Proteomes" id="UP000807504"/>
    </source>
</evidence>
<keyword evidence="2" id="KW-1185">Reference proteome</keyword>
<evidence type="ECO:0000313" key="1">
    <source>
        <dbReference type="EMBL" id="KAF8784146.1"/>
    </source>
</evidence>
<dbReference type="AlphaFoldDB" id="A0A8T0EZ56"/>
<reference evidence="1" key="1">
    <citation type="journal article" date="2020" name="bioRxiv">
        <title>Chromosome-level reference genome of the European wasp spider Argiope bruennichi: a resource for studies on range expansion and evolutionary adaptation.</title>
        <authorList>
            <person name="Sheffer M.M."/>
            <person name="Hoppe A."/>
            <person name="Krehenwinkel H."/>
            <person name="Uhl G."/>
            <person name="Kuss A.W."/>
            <person name="Jensen L."/>
            <person name="Jensen C."/>
            <person name="Gillespie R.G."/>
            <person name="Hoff K.J."/>
            <person name="Prost S."/>
        </authorList>
    </citation>
    <scope>NUCLEOTIDE SEQUENCE</scope>
</reference>
<dbReference type="Proteomes" id="UP000807504">
    <property type="component" value="Unassembled WGS sequence"/>
</dbReference>
<reference evidence="1" key="2">
    <citation type="submission" date="2020-06" db="EMBL/GenBank/DDBJ databases">
        <authorList>
            <person name="Sheffer M."/>
        </authorList>
    </citation>
    <scope>NUCLEOTIDE SEQUENCE</scope>
</reference>
<name>A0A8T0EZ56_ARGBR</name>
<sequence>MHSWQQRRCSSFPEMIFPNVGITLYGRGRNDDKEEGDMMSCLSAGIGRFISVGYKRTLNDFDTSWVIAELSNESGYQLGTTELSDEFWIPVGYNGTLGRSGYQLGTAENLGRSGYQLGTAGNLGPIWIPVGTAGNLGPSGYQWYSGGNLDDLDTSWVQRNSRTIWIPVGYSGTLGRSGYQLGTAELSDDLDTSWVRGTLKGPIWIPVGTTELRTIGVPVGYNGTPRTIWIPVGYNGTLGRSGYQLGTTELSDDLDTSWPQQYSQMTIMPREWHCLISILCHIRKEEYRKVFYSI</sequence>
<organism evidence="1 2">
    <name type="scientific">Argiope bruennichi</name>
    <name type="common">Wasp spider</name>
    <name type="synonym">Aranea bruennichi</name>
    <dbReference type="NCBI Taxonomy" id="94029"/>
    <lineage>
        <taxon>Eukaryota</taxon>
        <taxon>Metazoa</taxon>
        <taxon>Ecdysozoa</taxon>
        <taxon>Arthropoda</taxon>
        <taxon>Chelicerata</taxon>
        <taxon>Arachnida</taxon>
        <taxon>Araneae</taxon>
        <taxon>Araneomorphae</taxon>
        <taxon>Entelegynae</taxon>
        <taxon>Araneoidea</taxon>
        <taxon>Araneidae</taxon>
        <taxon>Argiope</taxon>
    </lineage>
</organism>
<gene>
    <name evidence="1" type="ORF">HNY73_011625</name>
</gene>
<comment type="caution">
    <text evidence="1">The sequence shown here is derived from an EMBL/GenBank/DDBJ whole genome shotgun (WGS) entry which is preliminary data.</text>
</comment>
<protein>
    <submittedName>
        <fullName evidence="1">Uncharacterized protein</fullName>
    </submittedName>
</protein>